<evidence type="ECO:0008006" key="5">
    <source>
        <dbReference type="Google" id="ProtNLM"/>
    </source>
</evidence>
<dbReference type="PROSITE" id="PS50005">
    <property type="entry name" value="TPR"/>
    <property type="match status" value="1"/>
</dbReference>
<proteinExistence type="predicted"/>
<organism evidence="3 4">
    <name type="scientific">Aquimarina mytili</name>
    <dbReference type="NCBI Taxonomy" id="874423"/>
    <lineage>
        <taxon>Bacteria</taxon>
        <taxon>Pseudomonadati</taxon>
        <taxon>Bacteroidota</taxon>
        <taxon>Flavobacteriia</taxon>
        <taxon>Flavobacteriales</taxon>
        <taxon>Flavobacteriaceae</taxon>
        <taxon>Aquimarina</taxon>
    </lineage>
</organism>
<dbReference type="PROSITE" id="PS50293">
    <property type="entry name" value="TPR_REGION"/>
    <property type="match status" value="1"/>
</dbReference>
<dbReference type="EMBL" id="JAERQJ010000004">
    <property type="protein sequence ID" value="MBL0684118.1"/>
    <property type="molecule type" value="Genomic_DNA"/>
</dbReference>
<evidence type="ECO:0000256" key="1">
    <source>
        <dbReference type="PROSITE-ProRule" id="PRU00339"/>
    </source>
</evidence>
<reference evidence="3" key="1">
    <citation type="submission" date="2021-01" db="EMBL/GenBank/DDBJ databases">
        <authorList>
            <person name="Zhong Y.L."/>
        </authorList>
    </citation>
    <scope>NUCLEOTIDE SEQUENCE</scope>
    <source>
        <strain evidence="3">KCTC 23302</strain>
    </source>
</reference>
<evidence type="ECO:0000313" key="4">
    <source>
        <dbReference type="Proteomes" id="UP000651057"/>
    </source>
</evidence>
<keyword evidence="1" id="KW-0802">TPR repeat</keyword>
<feature type="signal peptide" evidence="2">
    <location>
        <begin position="1"/>
        <end position="18"/>
    </location>
</feature>
<sequence length="377" mass="43322">MRKSIILLLLLLSTIVYGQEDIQEVLKQDVCECFGEKTKRSLNADNMYVFKLCLLAKIKNYSEEFQTILKEERFVEVSKRKGQDYDINLRNLGLFIAGHLEYFIQDCDVYYLYSSALRIQELTIRAGTYRFEKAMLSRKLKEPGNNPKLFYERGMTYLAIGQYEKAKQDFYKCLDTDPNNEKAIYSLGWACELNEEFGVAIGWYKELTKKGNRYDAAKALEITKRKVKDKEAFESLKTLNQLIALKSASISKRKKSIPEGNSVPVMQGCEGLTDQNEIKKCMSELVKKHVNENFDGDMVMNNSSLRNGKHTIHAAFKISKEGKIKDIKVLFNDPFAIFETKRVLNSLPPILKPGMTAEGKPVSVYYSLPINFIISYE</sequence>
<gene>
    <name evidence="3" type="ORF">JJQ60_11360</name>
</gene>
<protein>
    <recommendedName>
        <fullName evidence="5">TonB C-terminal domain-containing protein</fullName>
    </recommendedName>
</protein>
<keyword evidence="2" id="KW-0732">Signal</keyword>
<evidence type="ECO:0000313" key="3">
    <source>
        <dbReference type="EMBL" id="MBL0684118.1"/>
    </source>
</evidence>
<keyword evidence="4" id="KW-1185">Reference proteome</keyword>
<dbReference type="SUPFAM" id="SSF48452">
    <property type="entry name" value="TPR-like"/>
    <property type="match status" value="1"/>
</dbReference>
<feature type="repeat" description="TPR" evidence="1">
    <location>
        <begin position="147"/>
        <end position="180"/>
    </location>
</feature>
<name>A0A937DB15_9FLAO</name>
<dbReference type="RefSeq" id="WP_201919798.1">
    <property type="nucleotide sequence ID" value="NZ_BAABAX010000003.1"/>
</dbReference>
<dbReference type="Pfam" id="PF00515">
    <property type="entry name" value="TPR_1"/>
    <property type="match status" value="1"/>
</dbReference>
<dbReference type="Proteomes" id="UP000651057">
    <property type="component" value="Unassembled WGS sequence"/>
</dbReference>
<comment type="caution">
    <text evidence="3">The sequence shown here is derived from an EMBL/GenBank/DDBJ whole genome shotgun (WGS) entry which is preliminary data.</text>
</comment>
<dbReference type="AlphaFoldDB" id="A0A937DB15"/>
<dbReference type="InterPro" id="IPR019734">
    <property type="entry name" value="TPR_rpt"/>
</dbReference>
<accession>A0A937DB15</accession>
<dbReference type="Gene3D" id="1.25.40.10">
    <property type="entry name" value="Tetratricopeptide repeat domain"/>
    <property type="match status" value="1"/>
</dbReference>
<dbReference type="SMART" id="SM00028">
    <property type="entry name" value="TPR"/>
    <property type="match status" value="1"/>
</dbReference>
<evidence type="ECO:0000256" key="2">
    <source>
        <dbReference type="SAM" id="SignalP"/>
    </source>
</evidence>
<dbReference type="InterPro" id="IPR011990">
    <property type="entry name" value="TPR-like_helical_dom_sf"/>
</dbReference>
<feature type="chain" id="PRO_5036805500" description="TonB C-terminal domain-containing protein" evidence="2">
    <location>
        <begin position="19"/>
        <end position="377"/>
    </location>
</feature>